<evidence type="ECO:0000256" key="6">
    <source>
        <dbReference type="ARBA" id="ARBA00021623"/>
    </source>
</evidence>
<dbReference type="Gene3D" id="3.50.30.10">
    <property type="entry name" value="Phosphohistidine domain"/>
    <property type="match status" value="1"/>
</dbReference>
<gene>
    <name evidence="16" type="ORF">A3F84_22860</name>
</gene>
<evidence type="ECO:0000256" key="7">
    <source>
        <dbReference type="ARBA" id="ARBA00022679"/>
    </source>
</evidence>
<keyword evidence="12" id="KW-0460">Magnesium</keyword>
<evidence type="ECO:0000256" key="3">
    <source>
        <dbReference type="ARBA" id="ARBA00004742"/>
    </source>
</evidence>
<evidence type="ECO:0000256" key="2">
    <source>
        <dbReference type="ARBA" id="ARBA00002988"/>
    </source>
</evidence>
<dbReference type="GO" id="GO:0005524">
    <property type="term" value="F:ATP binding"/>
    <property type="evidence" value="ECO:0007669"/>
    <property type="project" value="UniProtKB-KW"/>
</dbReference>
<dbReference type="InterPro" id="IPR006319">
    <property type="entry name" value="PEP_synth"/>
</dbReference>
<keyword evidence="9" id="KW-0547">Nucleotide-binding</keyword>
<evidence type="ECO:0000256" key="9">
    <source>
        <dbReference type="ARBA" id="ARBA00022741"/>
    </source>
</evidence>
<evidence type="ECO:0000256" key="11">
    <source>
        <dbReference type="ARBA" id="ARBA00022840"/>
    </source>
</evidence>
<dbReference type="Proteomes" id="UP000178606">
    <property type="component" value="Unassembled WGS sequence"/>
</dbReference>
<evidence type="ECO:0000256" key="12">
    <source>
        <dbReference type="ARBA" id="ARBA00022842"/>
    </source>
</evidence>
<dbReference type="EC" id="2.7.9.2" evidence="5"/>
<dbReference type="SUPFAM" id="SSF56059">
    <property type="entry name" value="Glutathione synthetase ATP-binding domain-like"/>
    <property type="match status" value="1"/>
</dbReference>
<evidence type="ECO:0000256" key="5">
    <source>
        <dbReference type="ARBA" id="ARBA00011996"/>
    </source>
</evidence>
<reference evidence="16 17" key="1">
    <citation type="journal article" date="2016" name="Nat. Commun.">
        <title>Thousands of microbial genomes shed light on interconnected biogeochemical processes in an aquifer system.</title>
        <authorList>
            <person name="Anantharaman K."/>
            <person name="Brown C.T."/>
            <person name="Hug L.A."/>
            <person name="Sharon I."/>
            <person name="Castelle C.J."/>
            <person name="Probst A.J."/>
            <person name="Thomas B.C."/>
            <person name="Singh A."/>
            <person name="Wilkins M.J."/>
            <person name="Karaoz U."/>
            <person name="Brodie E.L."/>
            <person name="Williams K.H."/>
            <person name="Hubbard S.S."/>
            <person name="Banfield J.F."/>
        </authorList>
    </citation>
    <scope>NUCLEOTIDE SEQUENCE [LARGE SCALE GENOMIC DNA]</scope>
    <source>
        <strain evidence="17">RIFCSPLOWO2_12_FULL_64_10</strain>
    </source>
</reference>
<dbReference type="GO" id="GO:0008986">
    <property type="term" value="F:pyruvate, water dikinase activity"/>
    <property type="evidence" value="ECO:0007669"/>
    <property type="project" value="UniProtKB-EC"/>
</dbReference>
<feature type="domain" description="Pyruvate phosphate dikinase AMP/ATP-binding" evidence="15">
    <location>
        <begin position="20"/>
        <end position="321"/>
    </location>
</feature>
<evidence type="ECO:0000313" key="17">
    <source>
        <dbReference type="Proteomes" id="UP000178606"/>
    </source>
</evidence>
<comment type="caution">
    <text evidence="16">The sequence shown here is derived from an EMBL/GenBank/DDBJ whole genome shotgun (WGS) entry which is preliminary data.</text>
</comment>
<comment type="similarity">
    <text evidence="4">Belongs to the PEP-utilizing enzyme family.</text>
</comment>
<dbReference type="InterPro" id="IPR036637">
    <property type="entry name" value="Phosphohistidine_dom_sf"/>
</dbReference>
<evidence type="ECO:0000256" key="10">
    <source>
        <dbReference type="ARBA" id="ARBA00022777"/>
    </source>
</evidence>
<comment type="catalytic activity">
    <reaction evidence="14">
        <text>pyruvate + ATP + H2O = phosphoenolpyruvate + AMP + phosphate + 2 H(+)</text>
        <dbReference type="Rhea" id="RHEA:11364"/>
        <dbReference type="ChEBI" id="CHEBI:15361"/>
        <dbReference type="ChEBI" id="CHEBI:15377"/>
        <dbReference type="ChEBI" id="CHEBI:15378"/>
        <dbReference type="ChEBI" id="CHEBI:30616"/>
        <dbReference type="ChEBI" id="CHEBI:43474"/>
        <dbReference type="ChEBI" id="CHEBI:58702"/>
        <dbReference type="ChEBI" id="CHEBI:456215"/>
        <dbReference type="EC" id="2.7.9.2"/>
    </reaction>
</comment>
<comment type="pathway">
    <text evidence="3">Carbohydrate biosynthesis; gluconeogenesis.</text>
</comment>
<evidence type="ECO:0000256" key="1">
    <source>
        <dbReference type="ARBA" id="ARBA00001946"/>
    </source>
</evidence>
<comment type="cofactor">
    <cofactor evidence="1">
        <name>Mg(2+)</name>
        <dbReference type="ChEBI" id="CHEBI:18420"/>
    </cofactor>
</comment>
<dbReference type="SUPFAM" id="SSF52009">
    <property type="entry name" value="Phosphohistidine domain"/>
    <property type="match status" value="1"/>
</dbReference>
<keyword evidence="10" id="KW-0418">Kinase</keyword>
<keyword evidence="7" id="KW-0808">Transferase</keyword>
<evidence type="ECO:0000256" key="4">
    <source>
        <dbReference type="ARBA" id="ARBA00007837"/>
    </source>
</evidence>
<evidence type="ECO:0000256" key="13">
    <source>
        <dbReference type="ARBA" id="ARBA00033470"/>
    </source>
</evidence>
<dbReference type="PANTHER" id="PTHR43030">
    <property type="entry name" value="PHOSPHOENOLPYRUVATE SYNTHASE"/>
    <property type="match status" value="1"/>
</dbReference>
<dbReference type="PANTHER" id="PTHR43030:SF1">
    <property type="entry name" value="PHOSPHOENOLPYRUVATE SYNTHASE"/>
    <property type="match status" value="1"/>
</dbReference>
<keyword evidence="8" id="KW-0479">Metal-binding</keyword>
<evidence type="ECO:0000256" key="8">
    <source>
        <dbReference type="ARBA" id="ARBA00022723"/>
    </source>
</evidence>
<accession>A0A1F6CYE5</accession>
<protein>
    <recommendedName>
        <fullName evidence="6">Phosphoenolpyruvate synthase</fullName>
        <ecNumber evidence="5">2.7.9.2</ecNumber>
    </recommendedName>
    <alternativeName>
        <fullName evidence="13">Pyruvate, water dikinase</fullName>
    </alternativeName>
</protein>
<evidence type="ECO:0000259" key="15">
    <source>
        <dbReference type="Pfam" id="PF01326"/>
    </source>
</evidence>
<evidence type="ECO:0000313" key="16">
    <source>
        <dbReference type="EMBL" id="OGG54175.1"/>
    </source>
</evidence>
<dbReference type="Gene3D" id="3.30.1490.20">
    <property type="entry name" value="ATP-grasp fold, A domain"/>
    <property type="match status" value="1"/>
</dbReference>
<sequence length="887" mass="98844">MATRAVEFVVPLRSNLDATSVGAKAANLGRLMDLGLSVPGGVAINRNALRLFLRENDLTQQAQRMMDNELDETSRAVEYQALCTAVLQAPIPRQVTEAAAPVVQARLADSPSGIAVRSSGVHEDSEKASFAGVYESFLGIRTERELWLAVRRCWCALWAPHAVDYALRMGIHPEVDGMGVLLQSLVAADSAGVLFTADPRTGNPWRFVLESTLGLARDLVGSAGETPADRFLFQWDSGEVLSRDIARKKIALVPGAKGIDIIDIPADQQASPSLTDDLASRIAQVGLQIDRAFGVRVDVEWAVEAGTAHIVQARPLTALPEFFPHHLPPHLKDRTWRRPGLWYFMLRNVDGSVTLPIYRDKLVTEWYNRYLQVGCLETPVSRKSGAEQDFHGHRYLVEAHAVWPWPHVPASGLEQFLIEHEPQMRADFLHNVRTRFPAIEQRALRLENEVNTLELAIDAILWAREEMWDLGAFGGGPAQRLAPRCRELLSAFVDEHLPNTDLNDLLSGHHAELDPYQPHVMIAEAEKVAQLLEPERDRFQDLTLDELIRTLEAGDAPFPFMAAFEESCNRFVLVPPWQFKSIAASPTGTPSADRGLRWHSVQYLRLLRSALKGGARIAQVVEETTLRREAVVAEARQALAARKPDELPRFERIHDWALFWGPALNHRILRADVPGRRLLRLFRKMREILLATGLVDDVNEVVYFTVDDLKFIAETGDIPAGRRLLSVRRLEYEHSNRLVAPAFLGKDPNEGITKRAQAARGEQEGATLSGNIITGKPEGPGRSRGIIRRVESLGQGDDVGDEEDVVVLLNPEQSNNNHVPLLFSMLLRVRALVVPDAPGMWTGHMSQIARECRVPIVRVVPSHLDQLVEGWRVEVDGTRGTVMLLDT</sequence>
<name>A0A1F6CYE5_HANXR</name>
<dbReference type="Pfam" id="PF01326">
    <property type="entry name" value="PPDK_N"/>
    <property type="match status" value="1"/>
</dbReference>
<organism evidence="16 17">
    <name type="scientific">Handelsmanbacteria sp. (strain RIFCSPLOWO2_12_FULL_64_10)</name>
    <dbReference type="NCBI Taxonomy" id="1817868"/>
    <lineage>
        <taxon>Bacteria</taxon>
        <taxon>Candidatus Handelsmaniibacteriota</taxon>
    </lineage>
</organism>
<dbReference type="AlphaFoldDB" id="A0A1F6CYE5"/>
<dbReference type="InterPro" id="IPR013815">
    <property type="entry name" value="ATP_grasp_subdomain_1"/>
</dbReference>
<comment type="function">
    <text evidence="2">Catalyzes the phosphorylation of pyruvate to phosphoenolpyruvate.</text>
</comment>
<dbReference type="Gene3D" id="3.30.470.20">
    <property type="entry name" value="ATP-grasp fold, B domain"/>
    <property type="match status" value="1"/>
</dbReference>
<keyword evidence="11" id="KW-0067">ATP-binding</keyword>
<proteinExistence type="inferred from homology"/>
<dbReference type="EMBL" id="MFKF01000110">
    <property type="protein sequence ID" value="OGG54175.1"/>
    <property type="molecule type" value="Genomic_DNA"/>
</dbReference>
<dbReference type="InterPro" id="IPR002192">
    <property type="entry name" value="PPDK_AMP/ATP-bd"/>
</dbReference>
<dbReference type="GO" id="GO:0046872">
    <property type="term" value="F:metal ion binding"/>
    <property type="evidence" value="ECO:0007669"/>
    <property type="project" value="UniProtKB-KW"/>
</dbReference>
<evidence type="ECO:0000256" key="14">
    <source>
        <dbReference type="ARBA" id="ARBA00047700"/>
    </source>
</evidence>